<dbReference type="EMBL" id="CCAG010022720">
    <property type="status" value="NOT_ANNOTATED_CDS"/>
    <property type="molecule type" value="Genomic_DNA"/>
</dbReference>
<dbReference type="PROSITE" id="PS51155">
    <property type="entry name" value="CHIT_BIND_RR_2"/>
    <property type="match status" value="2"/>
</dbReference>
<sequence length="432" mass="45177">MDFKLIIISTLLVATNAGLIPTEHIYHNPVSVATHHVLSKTSDEYDSHPQYKYSYDVQDSVSGDSKSQVEERDGDVVRGEYSLVDSDGFKRTVQYTADSVNGFNAIVNREPLGKIAASPGLIKTVAPAISPATIVKTVAAPVAHYSSAPVYHTAPAVYHTAPSSVVKTITPNTHYATQNVHYTAPALYKTFTPISRASAPVFVLTLTLIAAANAAVVVPAAPVLAKNVELEEYDPHPQYKYGYDVQDTLSGDAKGHVEERDGDLVRGEYSLIDADGFKRTVSYTADDINGFNAVVRREPLAVAAPVIAAAPIIKAAPLVAAAPAVRPAPLVAAAPVVRSAPLVAAAPVVRPAPLVAAAPAVRAAPLVAAAPAVRAAPLVAATPAVRAAPLFAPAPFVKTSAPLIAPAPIVKSAPLLAAPVNYFAPTFAVRHF</sequence>
<accession>A0A1B0FCL0</accession>
<dbReference type="GO" id="GO:0042302">
    <property type="term" value="F:structural constituent of cuticle"/>
    <property type="evidence" value="ECO:0007669"/>
    <property type="project" value="UniProtKB-UniRule"/>
</dbReference>
<name>A0A1B0FCL0_GLOMM</name>
<protein>
    <recommendedName>
        <fullName evidence="7">Cuticle protein</fullName>
    </recommendedName>
</protein>
<keyword evidence="1 3" id="KW-0193">Cuticle</keyword>
<evidence type="ECO:0000256" key="2">
    <source>
        <dbReference type="ARBA" id="ARBA00022737"/>
    </source>
</evidence>
<feature type="signal peptide" evidence="4">
    <location>
        <begin position="1"/>
        <end position="17"/>
    </location>
</feature>
<evidence type="ECO:0000256" key="4">
    <source>
        <dbReference type="SAM" id="SignalP"/>
    </source>
</evidence>
<dbReference type="InterPro" id="IPR031311">
    <property type="entry name" value="CHIT_BIND_RR_consensus"/>
</dbReference>
<dbReference type="PRINTS" id="PR00947">
    <property type="entry name" value="CUTICLE"/>
</dbReference>
<dbReference type="EnsemblMetazoa" id="GMOY001303-RA">
    <property type="protein sequence ID" value="GMOY001303-PA"/>
    <property type="gene ID" value="GMOY001303"/>
</dbReference>
<dbReference type="InterPro" id="IPR000618">
    <property type="entry name" value="Insect_cuticle"/>
</dbReference>
<evidence type="ECO:0000256" key="1">
    <source>
        <dbReference type="ARBA" id="ARBA00022460"/>
    </source>
</evidence>
<dbReference type="PANTHER" id="PTHR12236:SF94">
    <property type="entry name" value="CCP84AA-RELATED"/>
    <property type="match status" value="1"/>
</dbReference>
<keyword evidence="4" id="KW-0732">Signal</keyword>
<organism evidence="5 6">
    <name type="scientific">Glossina morsitans morsitans</name>
    <name type="common">Savannah tsetse fly</name>
    <dbReference type="NCBI Taxonomy" id="37546"/>
    <lineage>
        <taxon>Eukaryota</taxon>
        <taxon>Metazoa</taxon>
        <taxon>Ecdysozoa</taxon>
        <taxon>Arthropoda</taxon>
        <taxon>Hexapoda</taxon>
        <taxon>Insecta</taxon>
        <taxon>Pterygota</taxon>
        <taxon>Neoptera</taxon>
        <taxon>Endopterygota</taxon>
        <taxon>Diptera</taxon>
        <taxon>Brachycera</taxon>
        <taxon>Muscomorpha</taxon>
        <taxon>Hippoboscoidea</taxon>
        <taxon>Glossinidae</taxon>
        <taxon>Glossina</taxon>
    </lineage>
</organism>
<keyword evidence="6" id="KW-1185">Reference proteome</keyword>
<evidence type="ECO:0000313" key="6">
    <source>
        <dbReference type="Proteomes" id="UP000092444"/>
    </source>
</evidence>
<dbReference type="AlphaFoldDB" id="A0A1B0FCL0"/>
<evidence type="ECO:0008006" key="7">
    <source>
        <dbReference type="Google" id="ProtNLM"/>
    </source>
</evidence>
<dbReference type="PROSITE" id="PS00233">
    <property type="entry name" value="CHIT_BIND_RR_1"/>
    <property type="match status" value="2"/>
</dbReference>
<dbReference type="STRING" id="37546.A0A1B0FCL0"/>
<dbReference type="Pfam" id="PF00379">
    <property type="entry name" value="Chitin_bind_4"/>
    <property type="match status" value="2"/>
</dbReference>
<proteinExistence type="predicted"/>
<keyword evidence="2" id="KW-0677">Repeat</keyword>
<feature type="chain" id="PRO_5008407311" description="Cuticle protein" evidence="4">
    <location>
        <begin position="18"/>
        <end position="432"/>
    </location>
</feature>
<evidence type="ECO:0000256" key="3">
    <source>
        <dbReference type="PROSITE-ProRule" id="PRU00497"/>
    </source>
</evidence>
<dbReference type="Proteomes" id="UP000092444">
    <property type="component" value="Unassembled WGS sequence"/>
</dbReference>
<dbReference type="InterPro" id="IPR051217">
    <property type="entry name" value="Insect_Cuticle_Struc_Prot"/>
</dbReference>
<reference evidence="5" key="1">
    <citation type="submission" date="2020-05" db="UniProtKB">
        <authorList>
            <consortium name="EnsemblMetazoa"/>
        </authorList>
    </citation>
    <scope>IDENTIFICATION</scope>
    <source>
        <strain evidence="5">Yale</strain>
    </source>
</reference>
<dbReference type="PANTHER" id="PTHR12236">
    <property type="entry name" value="STRUCTURAL CONTITUENT OF CUTICLE"/>
    <property type="match status" value="1"/>
</dbReference>
<evidence type="ECO:0000313" key="5">
    <source>
        <dbReference type="EnsemblMetazoa" id="GMOY001303-PA"/>
    </source>
</evidence>
<dbReference type="GO" id="GO:0031012">
    <property type="term" value="C:extracellular matrix"/>
    <property type="evidence" value="ECO:0007669"/>
    <property type="project" value="TreeGrafter"/>
</dbReference>
<dbReference type="PhylomeDB" id="A0A1B0FCL0"/>
<dbReference type="VEuPathDB" id="VectorBase:GMOY001303"/>
<dbReference type="GO" id="GO:0005615">
    <property type="term" value="C:extracellular space"/>
    <property type="evidence" value="ECO:0007669"/>
    <property type="project" value="TreeGrafter"/>
</dbReference>